<evidence type="ECO:0000313" key="1">
    <source>
        <dbReference type="EMBL" id="AWI54453.1"/>
    </source>
</evidence>
<dbReference type="Pfam" id="PF07394">
    <property type="entry name" value="DUF1501"/>
    <property type="match status" value="1"/>
</dbReference>
<organism evidence="1 2">
    <name type="scientific">Aquabacterium olei</name>
    <dbReference type="NCBI Taxonomy" id="1296669"/>
    <lineage>
        <taxon>Bacteria</taxon>
        <taxon>Pseudomonadati</taxon>
        <taxon>Pseudomonadota</taxon>
        <taxon>Betaproteobacteria</taxon>
        <taxon>Burkholderiales</taxon>
        <taxon>Aquabacterium</taxon>
    </lineage>
</organism>
<sequence>MDMTSTVSRRLFLQQAGALTSAGLGAGYATALNLAAMGSASAQSAGDQKALVCVYLAGGNDSFNTVLPTDDLSWKNYAQTRTQQPESIVLPRDKVLALYPAVAYERTIALHPQLKQMQRLFNSERRLAVLANVGTLIEPLSKAQYVQKTRRVPPKLFSHNDQATTWQALGPEGASIGWGGRIADIVAGSNSSSLFTAISAAGNTVWLSGSSVRQYQLGLSGPVTYGYRVGSDGRPTLNSNVAADVLIRVAKRDNIGPFGADLSSVAARSISAEQTLRSALPSSADSRLGVDSEMNYISPVTGQTRVNPLARQLRVIARMLAARDTLGLKRQVFFVQAMGFDTHDGQMNRHAELLSSLDHAFNYFDETLGRLNMRDSVTTFTASDFGRTFTSNGDGTDHGWGGHHFIMGGAVKGGRVLGELPVLGTKNLSDNWFDSSPNQVFNGALLPTTSVEQYGAAMARWMGIADSQLSSVFPNIGNFSSSGIPSPFAA</sequence>
<reference evidence="1 2" key="1">
    <citation type="submission" date="2018-05" db="EMBL/GenBank/DDBJ databases">
        <title>complete genome sequence of Aquabacterium olei NBRC 110486.</title>
        <authorList>
            <person name="Tang B."/>
            <person name="Chang J."/>
            <person name="Zhang L."/>
            <person name="Yang H."/>
        </authorList>
    </citation>
    <scope>NUCLEOTIDE SEQUENCE [LARGE SCALE GENOMIC DNA]</scope>
    <source>
        <strain evidence="1 2">NBRC 110486</strain>
    </source>
</reference>
<proteinExistence type="predicted"/>
<dbReference type="PROSITE" id="PS51318">
    <property type="entry name" value="TAT"/>
    <property type="match status" value="1"/>
</dbReference>
<accession>A0A2U8FTS3</accession>
<protein>
    <recommendedName>
        <fullName evidence="3">Tat pathway signal protein</fullName>
    </recommendedName>
</protein>
<evidence type="ECO:0000313" key="2">
    <source>
        <dbReference type="Proteomes" id="UP000244892"/>
    </source>
</evidence>
<dbReference type="InterPro" id="IPR010869">
    <property type="entry name" value="DUF1501"/>
</dbReference>
<dbReference type="InterPro" id="IPR006311">
    <property type="entry name" value="TAT_signal"/>
</dbReference>
<name>A0A2U8FTS3_9BURK</name>
<keyword evidence="2" id="KW-1185">Reference proteome</keyword>
<dbReference type="AlphaFoldDB" id="A0A2U8FTS3"/>
<dbReference type="EMBL" id="CP029210">
    <property type="protein sequence ID" value="AWI54453.1"/>
    <property type="molecule type" value="Genomic_DNA"/>
</dbReference>
<dbReference type="KEGG" id="aon:DEH84_14230"/>
<dbReference type="PANTHER" id="PTHR43737:SF1">
    <property type="entry name" value="DUF1501 DOMAIN-CONTAINING PROTEIN"/>
    <property type="match status" value="1"/>
</dbReference>
<gene>
    <name evidence="1" type="ORF">DEH84_14230</name>
</gene>
<evidence type="ECO:0008006" key="3">
    <source>
        <dbReference type="Google" id="ProtNLM"/>
    </source>
</evidence>
<dbReference type="Proteomes" id="UP000244892">
    <property type="component" value="Chromosome"/>
</dbReference>
<dbReference type="PANTHER" id="PTHR43737">
    <property type="entry name" value="BLL7424 PROTEIN"/>
    <property type="match status" value="1"/>
</dbReference>
<dbReference type="OrthoDB" id="9779968at2"/>